<dbReference type="PANTHER" id="PTHR16861">
    <property type="entry name" value="GLYCOPROTEIN 38"/>
    <property type="match status" value="1"/>
</dbReference>
<feature type="compositionally biased region" description="Low complexity" evidence="1">
    <location>
        <begin position="452"/>
        <end position="470"/>
    </location>
</feature>
<organism evidence="3 4">
    <name type="scientific">Aureobasidium namibiae CBS 147.97</name>
    <dbReference type="NCBI Taxonomy" id="1043004"/>
    <lineage>
        <taxon>Eukaryota</taxon>
        <taxon>Fungi</taxon>
        <taxon>Dikarya</taxon>
        <taxon>Ascomycota</taxon>
        <taxon>Pezizomycotina</taxon>
        <taxon>Dothideomycetes</taxon>
        <taxon>Dothideomycetidae</taxon>
        <taxon>Dothideales</taxon>
        <taxon>Saccotheciaceae</taxon>
        <taxon>Aureobasidium</taxon>
    </lineage>
</organism>
<gene>
    <name evidence="3" type="ORF">M436DRAFT_67114</name>
</gene>
<evidence type="ECO:0000256" key="2">
    <source>
        <dbReference type="SAM" id="Phobius"/>
    </source>
</evidence>
<dbReference type="RefSeq" id="XP_013423714.1">
    <property type="nucleotide sequence ID" value="XM_013568260.1"/>
</dbReference>
<feature type="transmembrane region" description="Helical" evidence="2">
    <location>
        <begin position="480"/>
        <end position="503"/>
    </location>
</feature>
<dbReference type="InterPro" id="IPR021109">
    <property type="entry name" value="Peptidase_aspartic_dom_sf"/>
</dbReference>
<dbReference type="Gene3D" id="2.40.70.10">
    <property type="entry name" value="Acid Proteases"/>
    <property type="match status" value="1"/>
</dbReference>
<feature type="compositionally biased region" description="Basic and acidic residues" evidence="1">
    <location>
        <begin position="547"/>
        <end position="563"/>
    </location>
</feature>
<evidence type="ECO:0008006" key="5">
    <source>
        <dbReference type="Google" id="ProtNLM"/>
    </source>
</evidence>
<name>A0A074W953_9PEZI</name>
<dbReference type="EMBL" id="KL584721">
    <property type="protein sequence ID" value="KEQ69448.1"/>
    <property type="molecule type" value="Genomic_DNA"/>
</dbReference>
<keyword evidence="2" id="KW-0472">Membrane</keyword>
<dbReference type="SUPFAM" id="SSF50630">
    <property type="entry name" value="Acid proteases"/>
    <property type="match status" value="1"/>
</dbReference>
<dbReference type="AlphaFoldDB" id="A0A074W953"/>
<evidence type="ECO:0000256" key="1">
    <source>
        <dbReference type="SAM" id="MobiDB-lite"/>
    </source>
</evidence>
<feature type="region of interest" description="Disordered" evidence="1">
    <location>
        <begin position="511"/>
        <end position="581"/>
    </location>
</feature>
<feature type="region of interest" description="Disordered" evidence="1">
    <location>
        <begin position="448"/>
        <end position="476"/>
    </location>
</feature>
<dbReference type="OrthoDB" id="4074350at2759"/>
<dbReference type="STRING" id="1043004.A0A074W953"/>
<dbReference type="GeneID" id="25414168"/>
<keyword evidence="2" id="KW-0812">Transmembrane</keyword>
<evidence type="ECO:0000313" key="3">
    <source>
        <dbReference type="EMBL" id="KEQ69448.1"/>
    </source>
</evidence>
<reference evidence="3 4" key="1">
    <citation type="journal article" date="2014" name="BMC Genomics">
        <title>Genome sequencing of four Aureobasidium pullulans varieties: biotechnological potential, stress tolerance, and description of new species.</title>
        <authorList>
            <person name="Gostin Ar C."/>
            <person name="Ohm R.A."/>
            <person name="Kogej T."/>
            <person name="Sonjak S."/>
            <person name="Turk M."/>
            <person name="Zajc J."/>
            <person name="Zalar P."/>
            <person name="Grube M."/>
            <person name="Sun H."/>
            <person name="Han J."/>
            <person name="Sharma A."/>
            <person name="Chiniquy J."/>
            <person name="Ngan C.Y."/>
            <person name="Lipzen A."/>
            <person name="Barry K."/>
            <person name="Grigoriev I.V."/>
            <person name="Gunde-Cimerman N."/>
        </authorList>
    </citation>
    <scope>NUCLEOTIDE SEQUENCE [LARGE SCALE GENOMIC DNA]</scope>
    <source>
        <strain evidence="3 4">CBS 147.97</strain>
    </source>
</reference>
<evidence type="ECO:0000313" key="4">
    <source>
        <dbReference type="Proteomes" id="UP000027730"/>
    </source>
</evidence>
<proteinExistence type="predicted"/>
<dbReference type="PANTHER" id="PTHR16861:SF4">
    <property type="entry name" value="SH3 DOMAIN PROTEIN (AFU_ORTHOLOGUE AFUA_1G13610)"/>
    <property type="match status" value="1"/>
</dbReference>
<accession>A0A074W953</accession>
<keyword evidence="4" id="KW-1185">Reference proteome</keyword>
<keyword evidence="2" id="KW-1133">Transmembrane helix</keyword>
<protein>
    <recommendedName>
        <fullName evidence="5">Peptidase A1 domain-containing protein</fullName>
    </recommendedName>
</protein>
<sequence>MATAILCAIRVTTAQQNLAVNWSSNTYGPDGPWNAITINVGGNQNSTDIESEQVSIDLLVGSYYASYIPSSSACRAYGPQCGNGGVWDPDTIPIKQPPPNIWDAPSFINITGTVYPGAVTIGTAGKQQTVYDVDLASIDTFSVKYPNEVTAAPELGFFALNSGMDKEIRALSDAKGSEDPWIVAGSLYNQFIIPSYSYGLQIGSAALNYSGSLVLGGYDKGRIIGPYTSCAGYMTTLLDITMDVETGPSPFSFGNASKLLTNVLGQPSSLSVKPDPMPPGLHLPAQTCSNLAQKLPVYYDSTTNYYLWNTSDPSYEQIINSPAYLGFQFTPAPGDEANVTIKVPFKLLNLTLTSPVVTRPVQYFPCIPFDRTPADQWRLGRAFLQAAFLGYNTHTNTMWLAQAPGPGVANEGLGLEPQDIANSATTLEVYSDKTLFADSWAGHWTATKATEASNSTSSAPADPTSTTTTNEHQPGISGGAIGGAVVGVVAGIAIIAAIIFCLVRKKSKQSTLQQSSDEGLEDTEIGPERGFRKQQSTSEGYTFLEMPTDHEVEELPNHAESKELPTSMRVYELESPLNTRR</sequence>
<dbReference type="Proteomes" id="UP000027730">
    <property type="component" value="Unassembled WGS sequence"/>
</dbReference>
<dbReference type="HOGENOM" id="CLU_029272_1_0_1"/>